<keyword evidence="6" id="KW-0862">Zinc</keyword>
<feature type="domain" description="GATA-type" evidence="14">
    <location>
        <begin position="345"/>
        <end position="381"/>
    </location>
</feature>
<dbReference type="Proteomes" id="UP001162972">
    <property type="component" value="Chromosome 17"/>
</dbReference>
<organism evidence="16 17">
    <name type="scientific">Salix udensis</name>
    <dbReference type="NCBI Taxonomy" id="889485"/>
    <lineage>
        <taxon>Eukaryota</taxon>
        <taxon>Viridiplantae</taxon>
        <taxon>Streptophyta</taxon>
        <taxon>Embryophyta</taxon>
        <taxon>Tracheophyta</taxon>
        <taxon>Spermatophyta</taxon>
        <taxon>Magnoliopsida</taxon>
        <taxon>eudicotyledons</taxon>
        <taxon>Gunneridae</taxon>
        <taxon>Pentapetalae</taxon>
        <taxon>rosids</taxon>
        <taxon>fabids</taxon>
        <taxon>Malpighiales</taxon>
        <taxon>Salicaceae</taxon>
        <taxon>Saliceae</taxon>
        <taxon>Salix</taxon>
    </lineage>
</organism>
<evidence type="ECO:0000256" key="12">
    <source>
        <dbReference type="PROSITE-ProRule" id="PRU00561"/>
    </source>
</evidence>
<keyword evidence="2 12" id="KW-0813">Transport</keyword>
<dbReference type="InterPro" id="IPR000679">
    <property type="entry name" value="Znf_GATA"/>
</dbReference>
<feature type="region of interest" description="Disordered" evidence="13">
    <location>
        <begin position="101"/>
        <end position="131"/>
    </location>
</feature>
<dbReference type="GO" id="GO:0008270">
    <property type="term" value="F:zinc ion binding"/>
    <property type="evidence" value="ECO:0007669"/>
    <property type="project" value="UniProtKB-KW"/>
</dbReference>
<evidence type="ECO:0008006" key="18">
    <source>
        <dbReference type="Google" id="ProtNLM"/>
    </source>
</evidence>
<evidence type="ECO:0000259" key="15">
    <source>
        <dbReference type="PROSITE" id="PS51214"/>
    </source>
</evidence>
<dbReference type="Pfam" id="PF00320">
    <property type="entry name" value="GATA"/>
    <property type="match status" value="1"/>
</dbReference>
<dbReference type="GO" id="GO:0006355">
    <property type="term" value="P:regulation of DNA-templated transcription"/>
    <property type="evidence" value="ECO:0007669"/>
    <property type="project" value="InterPro"/>
</dbReference>
<sequence length="440" mass="50673">MSLRPSARTEVRRNRYKVAVDADEGRRRREDNMVEIRKNRREESLQKKRREGRQSQAMPASLHSSAAEKKVLKEIGFIFLRYKVAVDADEGRRRREDNMVEIRKNRREESLQKKRREGRQSQAMPASLHSSAAEKKVLKEIGFIFLRYKVAVDADEGRRRREDNMVEIRKNRREESLQKKRREGRQSQAMPASLHSSAAEKKVLKEIGFIFLRYKVAEDADEGRRRREDNMVEIRKNRREESLQKKRREGLQSQAMSASLHSSAAEKKQLEHLPSMVAGVWSEDGSLQLEATTQFRKLLSVGLTSLSMRDKKKKLAQYMGVIMDLKGRKSSREDDRNGGGVSGEVEDKKACTDCKTTKTPLWRGGPAGPKSLCNACGIRYRKKRTMMRLEKGPEKKREKTTSSNTTSGSGLISESLRMSLMSLHERGNKVSKQQKNYTTN</sequence>
<keyword evidence="17" id="KW-1185">Reference proteome</keyword>
<keyword evidence="4" id="KW-0677">Repeat</keyword>
<feature type="domain" description="IBB" evidence="15">
    <location>
        <begin position="187"/>
        <end position="256"/>
    </location>
</feature>
<feature type="domain" description="IBB" evidence="15">
    <location>
        <begin position="121"/>
        <end position="190"/>
    </location>
</feature>
<dbReference type="CDD" id="cd00202">
    <property type="entry name" value="ZnF_GATA"/>
    <property type="match status" value="1"/>
</dbReference>
<feature type="region of interest" description="Disordered" evidence="13">
    <location>
        <begin position="384"/>
        <end position="440"/>
    </location>
</feature>
<evidence type="ECO:0000256" key="1">
    <source>
        <dbReference type="ARBA" id="ARBA00010394"/>
    </source>
</evidence>
<dbReference type="PROSITE" id="PS51214">
    <property type="entry name" value="IBB"/>
    <property type="match status" value="4"/>
</dbReference>
<feature type="domain" description="IBB" evidence="15">
    <location>
        <begin position="1"/>
        <end position="58"/>
    </location>
</feature>
<evidence type="ECO:0000256" key="2">
    <source>
        <dbReference type="ARBA" id="ARBA00022448"/>
    </source>
</evidence>
<dbReference type="InterPro" id="IPR002652">
    <property type="entry name" value="Importin-a_IBB"/>
</dbReference>
<dbReference type="EMBL" id="JAPFFJ010000008">
    <property type="protein sequence ID" value="KAJ6421760.1"/>
    <property type="molecule type" value="Genomic_DNA"/>
</dbReference>
<dbReference type="GO" id="GO:0006606">
    <property type="term" value="P:protein import into nucleus"/>
    <property type="evidence" value="ECO:0007669"/>
    <property type="project" value="InterPro"/>
</dbReference>
<dbReference type="InterPro" id="IPR052138">
    <property type="entry name" value="GATA_ZnFinger_Domain"/>
</dbReference>
<keyword evidence="7" id="KW-0653">Protein transport</keyword>
<feature type="compositionally biased region" description="Basic and acidic residues" evidence="13">
    <location>
        <begin position="387"/>
        <end position="400"/>
    </location>
</feature>
<dbReference type="InterPro" id="IPR036975">
    <property type="entry name" value="Importin-a_IBB_sf"/>
</dbReference>
<dbReference type="AlphaFoldDB" id="A0AAD6KE34"/>
<feature type="compositionally biased region" description="Polar residues" evidence="13">
    <location>
        <begin position="54"/>
        <end position="64"/>
    </location>
</feature>
<keyword evidence="10" id="KW-0804">Transcription</keyword>
<gene>
    <name evidence="16" type="ORF">OIU84_029032</name>
</gene>
<dbReference type="FunFam" id="1.20.5.690:FF:000002">
    <property type="entry name" value="Importin subunit alpha"/>
    <property type="match status" value="4"/>
</dbReference>
<keyword evidence="3" id="KW-0479">Metal-binding</keyword>
<keyword evidence="8" id="KW-0805">Transcription regulation</keyword>
<evidence type="ECO:0000313" key="17">
    <source>
        <dbReference type="Proteomes" id="UP001162972"/>
    </source>
</evidence>
<dbReference type="SMART" id="SM00401">
    <property type="entry name" value="ZnF_GATA"/>
    <property type="match status" value="1"/>
</dbReference>
<evidence type="ECO:0000313" key="16">
    <source>
        <dbReference type="EMBL" id="KAJ6421760.1"/>
    </source>
</evidence>
<dbReference type="Gene3D" id="1.20.5.690">
    <property type="entry name" value="Importin-alpha, importin-beta-binding domain"/>
    <property type="match status" value="4"/>
</dbReference>
<comment type="similarity">
    <text evidence="1">Belongs to the importin alpha family.</text>
</comment>
<evidence type="ECO:0000256" key="8">
    <source>
        <dbReference type="ARBA" id="ARBA00023015"/>
    </source>
</evidence>
<dbReference type="GO" id="GO:0043565">
    <property type="term" value="F:sequence-specific DNA binding"/>
    <property type="evidence" value="ECO:0007669"/>
    <property type="project" value="InterPro"/>
</dbReference>
<reference evidence="16 17" key="1">
    <citation type="journal article" date="2023" name="Int. J. Mol. Sci.">
        <title>De Novo Assembly and Annotation of 11 Diverse Shrub Willow (Salix) Genomes Reveals Novel Gene Organization in Sex-Linked Regions.</title>
        <authorList>
            <person name="Hyden B."/>
            <person name="Feng K."/>
            <person name="Yates T.B."/>
            <person name="Jawdy S."/>
            <person name="Cereghino C."/>
            <person name="Smart L.B."/>
            <person name="Muchero W."/>
        </authorList>
    </citation>
    <scope>NUCLEOTIDE SEQUENCE [LARGE SCALE GENOMIC DNA]</scope>
    <source>
        <tissue evidence="16">Shoot tip</tissue>
    </source>
</reference>
<dbReference type="SUPFAM" id="SSF48371">
    <property type="entry name" value="ARM repeat"/>
    <property type="match status" value="2"/>
</dbReference>
<proteinExistence type="inferred from homology"/>
<feature type="compositionally biased region" description="Low complexity" evidence="13">
    <location>
        <begin position="401"/>
        <end position="410"/>
    </location>
</feature>
<dbReference type="Pfam" id="PF01749">
    <property type="entry name" value="IBB"/>
    <property type="match status" value="4"/>
</dbReference>
<accession>A0AAD6KE34</accession>
<evidence type="ECO:0000256" key="3">
    <source>
        <dbReference type="ARBA" id="ARBA00022723"/>
    </source>
</evidence>
<feature type="compositionally biased region" description="Polar residues" evidence="13">
    <location>
        <begin position="120"/>
        <end position="130"/>
    </location>
</feature>
<dbReference type="SUPFAM" id="SSF57716">
    <property type="entry name" value="Glucocorticoid receptor-like (DNA-binding domain)"/>
    <property type="match status" value="1"/>
</dbReference>
<evidence type="ECO:0000256" key="4">
    <source>
        <dbReference type="ARBA" id="ARBA00022737"/>
    </source>
</evidence>
<keyword evidence="9" id="KW-0238">DNA-binding</keyword>
<feature type="compositionally biased region" description="Basic and acidic residues" evidence="13">
    <location>
        <begin position="7"/>
        <end position="46"/>
    </location>
</feature>
<dbReference type="PROSITE" id="PS00344">
    <property type="entry name" value="GATA_ZN_FINGER_1"/>
    <property type="match status" value="1"/>
</dbReference>
<keyword evidence="5 11" id="KW-0863">Zinc-finger</keyword>
<evidence type="ECO:0000256" key="6">
    <source>
        <dbReference type="ARBA" id="ARBA00022833"/>
    </source>
</evidence>
<evidence type="ECO:0000256" key="11">
    <source>
        <dbReference type="PROSITE-ProRule" id="PRU00094"/>
    </source>
</evidence>
<name>A0AAD6KE34_9ROSI</name>
<dbReference type="PANTHER" id="PTHR47255">
    <property type="entry name" value="GATA TRANSCRIPTION FACTOR 22-RELATED"/>
    <property type="match status" value="1"/>
</dbReference>
<feature type="compositionally biased region" description="Polar residues" evidence="13">
    <location>
        <begin position="251"/>
        <end position="262"/>
    </location>
</feature>
<evidence type="ECO:0000256" key="13">
    <source>
        <dbReference type="SAM" id="MobiDB-lite"/>
    </source>
</evidence>
<evidence type="ECO:0000259" key="14">
    <source>
        <dbReference type="PROSITE" id="PS50114"/>
    </source>
</evidence>
<feature type="domain" description="IBB" evidence="15">
    <location>
        <begin position="55"/>
        <end position="124"/>
    </location>
</feature>
<feature type="region of interest" description="Disordered" evidence="13">
    <location>
        <begin position="328"/>
        <end position="350"/>
    </location>
</feature>
<feature type="region of interest" description="Disordered" evidence="13">
    <location>
        <begin position="1"/>
        <end position="65"/>
    </location>
</feature>
<evidence type="ECO:0000256" key="7">
    <source>
        <dbReference type="ARBA" id="ARBA00022927"/>
    </source>
</evidence>
<evidence type="ECO:0000256" key="10">
    <source>
        <dbReference type="ARBA" id="ARBA00023163"/>
    </source>
</evidence>
<dbReference type="PROSITE" id="PS50114">
    <property type="entry name" value="GATA_ZN_FINGER_2"/>
    <property type="match status" value="1"/>
</dbReference>
<dbReference type="InterPro" id="IPR013088">
    <property type="entry name" value="Znf_NHR/GATA"/>
</dbReference>
<dbReference type="InterPro" id="IPR016024">
    <property type="entry name" value="ARM-type_fold"/>
</dbReference>
<feature type="compositionally biased region" description="Polar residues" evidence="13">
    <location>
        <begin position="186"/>
        <end position="196"/>
    </location>
</feature>
<comment type="caution">
    <text evidence="16">The sequence shown here is derived from an EMBL/GenBank/DDBJ whole genome shotgun (WGS) entry which is preliminary data.</text>
</comment>
<feature type="compositionally biased region" description="Basic and acidic residues" evidence="13">
    <location>
        <begin position="167"/>
        <end position="178"/>
    </location>
</feature>
<feature type="region of interest" description="Disordered" evidence="13">
    <location>
        <begin position="167"/>
        <end position="197"/>
    </location>
</feature>
<evidence type="ECO:0000256" key="9">
    <source>
        <dbReference type="ARBA" id="ARBA00023125"/>
    </source>
</evidence>
<evidence type="ECO:0000256" key="5">
    <source>
        <dbReference type="ARBA" id="ARBA00022771"/>
    </source>
</evidence>
<protein>
    <recommendedName>
        <fullName evidence="18">GATA-type domain-containing protein</fullName>
    </recommendedName>
</protein>
<dbReference type="GO" id="GO:0061608">
    <property type="term" value="F:nuclear import signal receptor activity"/>
    <property type="evidence" value="ECO:0007669"/>
    <property type="project" value="InterPro"/>
</dbReference>
<feature type="compositionally biased region" description="Polar residues" evidence="13">
    <location>
        <begin position="430"/>
        <end position="440"/>
    </location>
</feature>
<feature type="compositionally biased region" description="Basic and acidic residues" evidence="13">
    <location>
        <begin position="328"/>
        <end position="337"/>
    </location>
</feature>
<feature type="region of interest" description="Disordered" evidence="13">
    <location>
        <begin position="236"/>
        <end position="266"/>
    </location>
</feature>
<dbReference type="Gene3D" id="3.30.50.10">
    <property type="entry name" value="Erythroid Transcription Factor GATA-1, subunit A"/>
    <property type="match status" value="1"/>
</dbReference>
<dbReference type="PANTHER" id="PTHR47255:SF4">
    <property type="entry name" value="GATA ZINC FINGER DOMAIN-CONTAINING PROTEIN 12"/>
    <property type="match status" value="1"/>
</dbReference>
<feature type="compositionally biased region" description="Basic and acidic residues" evidence="13">
    <location>
        <begin position="101"/>
        <end position="112"/>
    </location>
</feature>